<reference evidence="1 2" key="1">
    <citation type="submission" date="2020-10" db="EMBL/GenBank/DDBJ databases">
        <title>The Coptis chinensis genome and diversification of protoberbering-type alkaloids.</title>
        <authorList>
            <person name="Wang B."/>
            <person name="Shu S."/>
            <person name="Song C."/>
            <person name="Liu Y."/>
        </authorList>
    </citation>
    <scope>NUCLEOTIDE SEQUENCE [LARGE SCALE GENOMIC DNA]</scope>
    <source>
        <strain evidence="1">HL-2020</strain>
        <tissue evidence="1">Leaf</tissue>
    </source>
</reference>
<dbReference type="PANTHER" id="PTHR33563:SF7">
    <property type="entry name" value="USPA DOMAIN-CONTAINING PROTEIN"/>
    <property type="match status" value="1"/>
</dbReference>
<comment type="caution">
    <text evidence="1">The sequence shown here is derived from an EMBL/GenBank/DDBJ whole genome shotgun (WGS) entry which is preliminary data.</text>
</comment>
<dbReference type="OrthoDB" id="1928023at2759"/>
<organism evidence="1 2">
    <name type="scientific">Coptis chinensis</name>
    <dbReference type="NCBI Taxonomy" id="261450"/>
    <lineage>
        <taxon>Eukaryota</taxon>
        <taxon>Viridiplantae</taxon>
        <taxon>Streptophyta</taxon>
        <taxon>Embryophyta</taxon>
        <taxon>Tracheophyta</taxon>
        <taxon>Spermatophyta</taxon>
        <taxon>Magnoliopsida</taxon>
        <taxon>Ranunculales</taxon>
        <taxon>Ranunculaceae</taxon>
        <taxon>Coptidoideae</taxon>
        <taxon>Coptis</taxon>
    </lineage>
</organism>
<keyword evidence="2" id="KW-1185">Reference proteome</keyword>
<gene>
    <name evidence="1" type="ORF">IFM89_034878</name>
</gene>
<proteinExistence type="predicted"/>
<protein>
    <submittedName>
        <fullName evidence="1">Uncharacterized protein</fullName>
    </submittedName>
</protein>
<name>A0A835LXZ3_9MAGN</name>
<dbReference type="Proteomes" id="UP000631114">
    <property type="component" value="Unassembled WGS sequence"/>
</dbReference>
<dbReference type="GO" id="GO:0009073">
    <property type="term" value="P:aromatic amino acid family biosynthetic process"/>
    <property type="evidence" value="ECO:0007669"/>
    <property type="project" value="InterPro"/>
</dbReference>
<dbReference type="GO" id="GO:0016491">
    <property type="term" value="F:oxidoreductase activity"/>
    <property type="evidence" value="ECO:0007669"/>
    <property type="project" value="InterPro"/>
</dbReference>
<sequence>MGTSSKHVVIVMDALKEFSYETLQWALDHVIGTGYTVTLLGVMPWLNLPFVQIITSSCKLPCQSLNLYVHVSCKTWLDVWTLDLEDLPSLRERSEWTNDAKYQKVRAIIELCDKYGVVPHMKVAMGYPLRLVVLEQTTSLHATWVVFDRHHRKNRAFYAKRIPCNVVMMNSDGEMDILNKLPMIDNGDNTPGDSPAVVPIIPRVIISEELMGILRPIREESTEEELNVDEEQGNT</sequence>
<dbReference type="PANTHER" id="PTHR33563">
    <property type="match status" value="1"/>
</dbReference>
<accession>A0A835LXZ3</accession>
<dbReference type="InterPro" id="IPR002812">
    <property type="entry name" value="DHQS"/>
</dbReference>
<dbReference type="AlphaFoldDB" id="A0A835LXZ3"/>
<dbReference type="EMBL" id="JADFTS010000004">
    <property type="protein sequence ID" value="KAF9611695.1"/>
    <property type="molecule type" value="Genomic_DNA"/>
</dbReference>
<dbReference type="SUPFAM" id="SSF52402">
    <property type="entry name" value="Adenine nucleotide alpha hydrolases-like"/>
    <property type="match status" value="1"/>
</dbReference>
<evidence type="ECO:0000313" key="1">
    <source>
        <dbReference type="EMBL" id="KAF9611695.1"/>
    </source>
</evidence>
<evidence type="ECO:0000313" key="2">
    <source>
        <dbReference type="Proteomes" id="UP000631114"/>
    </source>
</evidence>
<dbReference type="GO" id="GO:0003856">
    <property type="term" value="F:3-dehydroquinate synthase activity"/>
    <property type="evidence" value="ECO:0007669"/>
    <property type="project" value="InterPro"/>
</dbReference>